<feature type="domain" description="Semialdehyde dehydrogenase NAD-binding" evidence="4">
    <location>
        <begin position="17"/>
        <end position="149"/>
    </location>
</feature>
<comment type="similarity">
    <text evidence="1">Belongs to the aspartate-semialdehyde dehydrogenase family.</text>
</comment>
<keyword evidence="3 5" id="KW-0560">Oxidoreductase</keyword>
<dbReference type="Gene3D" id="3.40.50.720">
    <property type="entry name" value="NAD(P)-binding Rossmann-like Domain"/>
    <property type="match status" value="1"/>
</dbReference>
<evidence type="ECO:0000256" key="3">
    <source>
        <dbReference type="ARBA" id="ARBA00023002"/>
    </source>
</evidence>
<dbReference type="PANTHER" id="PTHR46718">
    <property type="entry name" value="ASPARTATE-SEMIALDEHYDE DEHYDROGENASE"/>
    <property type="match status" value="1"/>
</dbReference>
<sequence>MKNISFGGIVVNQKKFKVGIIGATGMVGQRFALLLENHPWFEVKVLAASARSAGKKYGDVVEGRWHMTKDLPEKYKDMVIVDAENVEEVASQVDFCFCAVNMKKDEIKALEERYAKAECPIVSNNSAHRFTPDVPMVIPEINADHLEIIDAQRKRLGTKRGFIAVKSNCSLQSYVPAIHPLKELGVDKVLACTYQAISGAGKTFKTWPEMIDNVIPYIGGEEEKSEQEPLKIWGHIENGEIVKTDDIAITAQCIRVPVSDGHTAAVFMSFKDGVKKPSVEEIIKIWESYKGRAQELELPSAPKQFLHYFTEPDRPQIKSERNLENGMAVSVGRLREDTQYDYKFVCMSHNTLRGAAGGAVLLAELLCAEGYMD</sequence>
<dbReference type="Pfam" id="PF01118">
    <property type="entry name" value="Semialdhyde_dh"/>
    <property type="match status" value="1"/>
</dbReference>
<dbReference type="PANTHER" id="PTHR46718:SF1">
    <property type="entry name" value="ASPARTATE-SEMIALDEHYDE DEHYDROGENASE"/>
    <property type="match status" value="1"/>
</dbReference>
<comment type="caution">
    <text evidence="5">The sequence shown here is derived from an EMBL/GenBank/DDBJ whole genome shotgun (WGS) entry which is preliminary data.</text>
</comment>
<evidence type="ECO:0000256" key="1">
    <source>
        <dbReference type="ARBA" id="ARBA00010584"/>
    </source>
</evidence>
<dbReference type="InterPro" id="IPR012280">
    <property type="entry name" value="Semialdhyde_DH_dimer_dom"/>
</dbReference>
<dbReference type="SUPFAM" id="SSF55347">
    <property type="entry name" value="Glyceraldehyde-3-phosphate dehydrogenase-like, C-terminal domain"/>
    <property type="match status" value="1"/>
</dbReference>
<dbReference type="NCBIfam" id="NF006416">
    <property type="entry name" value="PRK08664.1"/>
    <property type="match status" value="1"/>
</dbReference>
<name>A0ABT0NGX1_9FIRM</name>
<evidence type="ECO:0000313" key="5">
    <source>
        <dbReference type="EMBL" id="MCL3787515.1"/>
    </source>
</evidence>
<dbReference type="SUPFAM" id="SSF51735">
    <property type="entry name" value="NAD(P)-binding Rossmann-fold domains"/>
    <property type="match status" value="1"/>
</dbReference>
<dbReference type="InterPro" id="IPR000534">
    <property type="entry name" value="Semialdehyde_DH_NAD-bd"/>
</dbReference>
<dbReference type="CDD" id="cd18130">
    <property type="entry name" value="ASADH_C_arch_fung_like"/>
    <property type="match status" value="1"/>
</dbReference>
<dbReference type="Pfam" id="PF02774">
    <property type="entry name" value="Semialdhyde_dhC"/>
    <property type="match status" value="1"/>
</dbReference>
<keyword evidence="6" id="KW-1185">Reference proteome</keyword>
<gene>
    <name evidence="5" type="primary">asd</name>
    <name evidence="5" type="ORF">E2N93_05770</name>
</gene>
<protein>
    <submittedName>
        <fullName evidence="5">Aspartate-semialdehyde dehydrogenase</fullName>
        <ecNumber evidence="5">1.2.1.11</ecNumber>
    </submittedName>
</protein>
<dbReference type="PIRSF" id="PIRSF000148">
    <property type="entry name" value="ASA_dh"/>
    <property type="match status" value="1"/>
</dbReference>
<dbReference type="InterPro" id="IPR051823">
    <property type="entry name" value="ASADH-related"/>
</dbReference>
<dbReference type="EMBL" id="SNUZ01000007">
    <property type="protein sequence ID" value="MCL3787515.1"/>
    <property type="molecule type" value="Genomic_DNA"/>
</dbReference>
<dbReference type="EC" id="1.2.1.11" evidence="5"/>
<dbReference type="Gene3D" id="3.30.360.10">
    <property type="entry name" value="Dihydrodipicolinate Reductase, domain 2"/>
    <property type="match status" value="1"/>
</dbReference>
<evidence type="ECO:0000256" key="2">
    <source>
        <dbReference type="ARBA" id="ARBA00022857"/>
    </source>
</evidence>
<evidence type="ECO:0000259" key="4">
    <source>
        <dbReference type="SMART" id="SM00859"/>
    </source>
</evidence>
<proteinExistence type="inferred from homology"/>
<accession>A0ABT0NGX1</accession>
<evidence type="ECO:0000313" key="6">
    <source>
        <dbReference type="Proteomes" id="UP001056693"/>
    </source>
</evidence>
<keyword evidence="2" id="KW-0521">NADP</keyword>
<dbReference type="SMART" id="SM00859">
    <property type="entry name" value="Semialdhyde_dh"/>
    <property type="match status" value="1"/>
</dbReference>
<dbReference type="InterPro" id="IPR005676">
    <property type="entry name" value="Asp_semi-ald_DH_pep-lack"/>
</dbReference>
<dbReference type="InterPro" id="IPR036291">
    <property type="entry name" value="NAD(P)-bd_dom_sf"/>
</dbReference>
<organism evidence="5 6">
    <name type="scientific">Ruminococcus bromii</name>
    <dbReference type="NCBI Taxonomy" id="40518"/>
    <lineage>
        <taxon>Bacteria</taxon>
        <taxon>Bacillati</taxon>
        <taxon>Bacillota</taxon>
        <taxon>Clostridia</taxon>
        <taxon>Eubacteriales</taxon>
        <taxon>Oscillospiraceae</taxon>
        <taxon>Ruminococcus</taxon>
    </lineage>
</organism>
<dbReference type="Proteomes" id="UP001056693">
    <property type="component" value="Unassembled WGS sequence"/>
</dbReference>
<dbReference type="NCBIfam" id="TIGR00978">
    <property type="entry name" value="asd_EA"/>
    <property type="match status" value="1"/>
</dbReference>
<reference evidence="5 6" key="1">
    <citation type="submission" date="2019-03" db="EMBL/GenBank/DDBJ databases">
        <authorList>
            <person name="Molinero N."/>
            <person name="Sanchez B."/>
            <person name="Walker A."/>
            <person name="Duncan S."/>
            <person name="Delgado S."/>
            <person name="Margolles A."/>
        </authorList>
    </citation>
    <scope>NUCLEOTIDE SEQUENCE [LARGE SCALE GENOMIC DNA]</scope>
    <source>
        <strain evidence="5 6">IPLA60002</strain>
    </source>
</reference>
<dbReference type="CDD" id="cd02315">
    <property type="entry name" value="ScASADH_like_N"/>
    <property type="match status" value="1"/>
</dbReference>
<dbReference type="GO" id="GO:0004073">
    <property type="term" value="F:aspartate-semialdehyde dehydrogenase activity"/>
    <property type="evidence" value="ECO:0007669"/>
    <property type="project" value="UniProtKB-EC"/>
</dbReference>